<keyword evidence="2" id="KW-1185">Reference proteome</keyword>
<sequence>VYLYCSGAELVKPGTSGNLSCKTSGNTLEFPWQSHLYCRTILQNSIQGAQQPDIYGLCHLSLFKTQCYKYM</sequence>
<accession>A0AAW0HJA3</accession>
<dbReference type="SUPFAM" id="SSF48726">
    <property type="entry name" value="Immunoglobulin"/>
    <property type="match status" value="1"/>
</dbReference>
<organism evidence="1 2">
    <name type="scientific">Myodes glareolus</name>
    <name type="common">Bank vole</name>
    <name type="synonym">Clethrionomys glareolus</name>
    <dbReference type="NCBI Taxonomy" id="447135"/>
    <lineage>
        <taxon>Eukaryota</taxon>
        <taxon>Metazoa</taxon>
        <taxon>Chordata</taxon>
        <taxon>Craniata</taxon>
        <taxon>Vertebrata</taxon>
        <taxon>Euteleostomi</taxon>
        <taxon>Mammalia</taxon>
        <taxon>Eutheria</taxon>
        <taxon>Euarchontoglires</taxon>
        <taxon>Glires</taxon>
        <taxon>Rodentia</taxon>
        <taxon>Myomorpha</taxon>
        <taxon>Muroidea</taxon>
        <taxon>Cricetidae</taxon>
        <taxon>Arvicolinae</taxon>
        <taxon>Myodes</taxon>
    </lineage>
</organism>
<evidence type="ECO:0000313" key="2">
    <source>
        <dbReference type="Proteomes" id="UP001488838"/>
    </source>
</evidence>
<dbReference type="AlphaFoldDB" id="A0AAW0HJA3"/>
<comment type="caution">
    <text evidence="1">The sequence shown here is derived from an EMBL/GenBank/DDBJ whole genome shotgun (WGS) entry which is preliminary data.</text>
</comment>
<evidence type="ECO:0000313" key="1">
    <source>
        <dbReference type="EMBL" id="KAK7802177.1"/>
    </source>
</evidence>
<feature type="non-terminal residue" evidence="1">
    <location>
        <position position="1"/>
    </location>
</feature>
<dbReference type="Proteomes" id="UP001488838">
    <property type="component" value="Unassembled WGS sequence"/>
</dbReference>
<protein>
    <submittedName>
        <fullName evidence="1">Uncharacterized protein</fullName>
    </submittedName>
</protein>
<proteinExistence type="predicted"/>
<dbReference type="InterPro" id="IPR036179">
    <property type="entry name" value="Ig-like_dom_sf"/>
</dbReference>
<dbReference type="EMBL" id="JBBHLL010000473">
    <property type="protein sequence ID" value="KAK7802177.1"/>
    <property type="molecule type" value="Genomic_DNA"/>
</dbReference>
<reference evidence="1 2" key="1">
    <citation type="journal article" date="2023" name="bioRxiv">
        <title>Conserved and derived expression patterns and positive selection on dental genes reveal complex evolutionary context of ever-growing rodent molars.</title>
        <authorList>
            <person name="Calamari Z.T."/>
            <person name="Song A."/>
            <person name="Cohen E."/>
            <person name="Akter M."/>
            <person name="Roy R.D."/>
            <person name="Hallikas O."/>
            <person name="Christensen M.M."/>
            <person name="Li P."/>
            <person name="Marangoni P."/>
            <person name="Jernvall J."/>
            <person name="Klein O.D."/>
        </authorList>
    </citation>
    <scope>NUCLEOTIDE SEQUENCE [LARGE SCALE GENOMIC DNA]</scope>
    <source>
        <strain evidence="1">V071</strain>
    </source>
</reference>
<feature type="non-terminal residue" evidence="1">
    <location>
        <position position="71"/>
    </location>
</feature>
<gene>
    <name evidence="1" type="ORF">U0070_002771</name>
</gene>
<name>A0AAW0HJA3_MYOGA</name>